<keyword evidence="7 9" id="KW-0808">Transferase</keyword>
<comment type="caution">
    <text evidence="9">Lacks conserved residue(s) required for the propagation of feature annotation.</text>
</comment>
<gene>
    <name evidence="9" type="primary">glyA</name>
    <name evidence="12" type="ORF">UT84_C0002G0082</name>
</gene>
<dbReference type="InterPro" id="IPR039429">
    <property type="entry name" value="SHMT-like_dom"/>
</dbReference>
<evidence type="ECO:0000256" key="3">
    <source>
        <dbReference type="ARBA" id="ARBA00006376"/>
    </source>
</evidence>
<dbReference type="InterPro" id="IPR001085">
    <property type="entry name" value="Ser_HO-MeTrfase"/>
</dbReference>
<feature type="site" description="Plays an important role in substrate specificity" evidence="9">
    <location>
        <position position="224"/>
    </location>
</feature>
<dbReference type="CDD" id="cd00378">
    <property type="entry name" value="SHMT"/>
    <property type="match status" value="1"/>
</dbReference>
<name>A0A0G0RMX1_9BACT</name>
<dbReference type="Pfam" id="PF00464">
    <property type="entry name" value="SHMT"/>
    <property type="match status" value="1"/>
</dbReference>
<dbReference type="Gene3D" id="3.90.1150.10">
    <property type="entry name" value="Aspartate Aminotransferase, domain 1"/>
    <property type="match status" value="1"/>
</dbReference>
<evidence type="ECO:0000256" key="2">
    <source>
        <dbReference type="ARBA" id="ARBA00004496"/>
    </source>
</evidence>
<comment type="subunit">
    <text evidence="4 9">Homodimer.</text>
</comment>
<evidence type="ECO:0000259" key="11">
    <source>
        <dbReference type="Pfam" id="PF00464"/>
    </source>
</evidence>
<evidence type="ECO:0000313" key="12">
    <source>
        <dbReference type="EMBL" id="KKR51221.1"/>
    </source>
</evidence>
<comment type="similarity">
    <text evidence="3 9">Belongs to the SHMT family.</text>
</comment>
<dbReference type="GO" id="GO:0030170">
    <property type="term" value="F:pyridoxal phosphate binding"/>
    <property type="evidence" value="ECO:0007669"/>
    <property type="project" value="UniProtKB-UniRule"/>
</dbReference>
<dbReference type="NCBIfam" id="NF000586">
    <property type="entry name" value="PRK00011.1"/>
    <property type="match status" value="1"/>
</dbReference>
<dbReference type="UniPathway" id="UPA00288">
    <property type="reaction ID" value="UER01023"/>
</dbReference>
<accession>A0A0G0RMX1</accession>
<dbReference type="AlphaFoldDB" id="A0A0G0RMX1"/>
<dbReference type="InterPro" id="IPR019798">
    <property type="entry name" value="Ser_HO-MeTrfase_PLP_BS"/>
</dbReference>
<dbReference type="GO" id="GO:0004372">
    <property type="term" value="F:glycine hydroxymethyltransferase activity"/>
    <property type="evidence" value="ECO:0007669"/>
    <property type="project" value="UniProtKB-UniRule"/>
</dbReference>
<evidence type="ECO:0000256" key="6">
    <source>
        <dbReference type="ARBA" id="ARBA00022563"/>
    </source>
</evidence>
<dbReference type="GO" id="GO:0005829">
    <property type="term" value="C:cytosol"/>
    <property type="evidence" value="ECO:0007669"/>
    <property type="project" value="TreeGrafter"/>
</dbReference>
<dbReference type="InterPro" id="IPR015424">
    <property type="entry name" value="PyrdxlP-dep_Trfase"/>
</dbReference>
<comment type="function">
    <text evidence="9">Catalyzes the reversible interconversion of serine and glycine with tetrahydrofolate (THF) serving as the one-carbon carrier. This reaction serves as the major source of one-carbon groups required for the biosynthesis of purines, thymidylate, methionine, and other important biomolecules. Also exhibits THF-independent aldolase activity toward beta-hydroxyamino acids, producing glycine and aldehydes, via a retro-aldol mechanism.</text>
</comment>
<evidence type="ECO:0000256" key="5">
    <source>
        <dbReference type="ARBA" id="ARBA00022490"/>
    </source>
</evidence>
<sequence length="439" mass="47635">MILSKSDPQIAKLILAEEKRQREVLEMIPSENYASAAVRSALGTVLNNKYSEGYPKKRYYQGNKVIDEVESLAIERAKKLFGVPYVNVQALSGSPANLAVYVALLEPLKDKIMGLSLAFGGHLTHGQPQSVTGKFFKSVLYELGKDGKLDFAAIEKQAVREKPKIIVCGFTAYPRVIDFKKFAAIADKVGAYLLADISHIAGLVVAGVHPSPAPYAHIITTTTHKTLRGPRGALIMVTAKGLKKDADLGKKIDSAIIPGIQGGPHDDQTAAIAVALKEASTPAFKKYSAQIVKNSKTLAAELTKLGFDLVSGGTDNHLILIDLKNKGVNGAIAAYALEVANIVVNKNGVPFDTMPPFYPSGIRLGTPAITTRGMKEAEMKKIAAWMNAVVEEVKSEKLPTDKEKRSDFLKNFRDRANKNKELLKIASEVRAMTNRFPIP</sequence>
<dbReference type="Proteomes" id="UP000034531">
    <property type="component" value="Unassembled WGS sequence"/>
</dbReference>
<dbReference type="UniPathway" id="UPA00193"/>
<dbReference type="PROSITE" id="PS00096">
    <property type="entry name" value="SHMT"/>
    <property type="match status" value="1"/>
</dbReference>
<evidence type="ECO:0000256" key="9">
    <source>
        <dbReference type="HAMAP-Rule" id="MF_00051"/>
    </source>
</evidence>
<comment type="catalytic activity">
    <reaction evidence="9">
        <text>(6R)-5,10-methylene-5,6,7,8-tetrahydrofolate + glycine + H2O = (6S)-5,6,7,8-tetrahydrofolate + L-serine</text>
        <dbReference type="Rhea" id="RHEA:15481"/>
        <dbReference type="ChEBI" id="CHEBI:15377"/>
        <dbReference type="ChEBI" id="CHEBI:15636"/>
        <dbReference type="ChEBI" id="CHEBI:33384"/>
        <dbReference type="ChEBI" id="CHEBI:57305"/>
        <dbReference type="ChEBI" id="CHEBI:57453"/>
        <dbReference type="EC" id="2.1.2.1"/>
    </reaction>
</comment>
<proteinExistence type="inferred from homology"/>
<dbReference type="GO" id="GO:0032259">
    <property type="term" value="P:methylation"/>
    <property type="evidence" value="ECO:0007669"/>
    <property type="project" value="UniProtKB-KW"/>
</dbReference>
<dbReference type="EMBL" id="LBYI01000002">
    <property type="protein sequence ID" value="KKR51221.1"/>
    <property type="molecule type" value="Genomic_DNA"/>
</dbReference>
<feature type="domain" description="Serine hydroxymethyltransferase-like" evidence="11">
    <location>
        <begin position="3"/>
        <end position="386"/>
    </location>
</feature>
<keyword evidence="12" id="KW-0489">Methyltransferase</keyword>
<evidence type="ECO:0000313" key="13">
    <source>
        <dbReference type="Proteomes" id="UP000034531"/>
    </source>
</evidence>
<feature type="modified residue" description="N6-(pyridoxal phosphate)lysine" evidence="9 10">
    <location>
        <position position="225"/>
    </location>
</feature>
<dbReference type="InterPro" id="IPR015422">
    <property type="entry name" value="PyrdxlP-dep_Trfase_small"/>
</dbReference>
<dbReference type="SUPFAM" id="SSF53383">
    <property type="entry name" value="PLP-dependent transferases"/>
    <property type="match status" value="1"/>
</dbReference>
<dbReference type="PIRSF" id="PIRSF000412">
    <property type="entry name" value="SHMT"/>
    <property type="match status" value="1"/>
</dbReference>
<dbReference type="HAMAP" id="MF_00051">
    <property type="entry name" value="SHMT"/>
    <property type="match status" value="1"/>
</dbReference>
<evidence type="ECO:0000256" key="4">
    <source>
        <dbReference type="ARBA" id="ARBA00011738"/>
    </source>
</evidence>
<comment type="subcellular location">
    <subcellularLocation>
        <location evidence="2 9">Cytoplasm</location>
    </subcellularLocation>
</comment>
<dbReference type="InterPro" id="IPR015421">
    <property type="entry name" value="PyrdxlP-dep_Trfase_major"/>
</dbReference>
<keyword evidence="8 9" id="KW-0663">Pyridoxal phosphate</keyword>
<feature type="binding site" evidence="9">
    <location>
        <begin position="121"/>
        <end position="123"/>
    </location>
    <ligand>
        <name>(6S)-5,6,7,8-tetrahydrofolate</name>
        <dbReference type="ChEBI" id="CHEBI:57453"/>
    </ligand>
</feature>
<reference evidence="12 13" key="1">
    <citation type="journal article" date="2015" name="Nature">
        <title>rRNA introns, odd ribosomes, and small enigmatic genomes across a large radiation of phyla.</title>
        <authorList>
            <person name="Brown C.T."/>
            <person name="Hug L.A."/>
            <person name="Thomas B.C."/>
            <person name="Sharon I."/>
            <person name="Castelle C.J."/>
            <person name="Singh A."/>
            <person name="Wilkins M.J."/>
            <person name="Williams K.H."/>
            <person name="Banfield J.F."/>
        </authorList>
    </citation>
    <scope>NUCLEOTIDE SEQUENCE [LARGE SCALE GENOMIC DNA]</scope>
</reference>
<dbReference type="GO" id="GO:0008168">
    <property type="term" value="F:methyltransferase activity"/>
    <property type="evidence" value="ECO:0007669"/>
    <property type="project" value="UniProtKB-KW"/>
</dbReference>
<dbReference type="EC" id="2.1.2.1" evidence="9"/>
<keyword evidence="9" id="KW-0028">Amino-acid biosynthesis</keyword>
<feature type="binding site" evidence="9">
    <location>
        <position position="117"/>
    </location>
    <ligand>
        <name>(6S)-5,6,7,8-tetrahydrofolate</name>
        <dbReference type="ChEBI" id="CHEBI:57453"/>
    </ligand>
</feature>
<dbReference type="PANTHER" id="PTHR11680">
    <property type="entry name" value="SERINE HYDROXYMETHYLTRANSFERASE"/>
    <property type="match status" value="1"/>
</dbReference>
<dbReference type="PANTHER" id="PTHR11680:SF35">
    <property type="entry name" value="SERINE HYDROXYMETHYLTRANSFERASE 1"/>
    <property type="match status" value="1"/>
</dbReference>
<dbReference type="FunFam" id="3.40.640.10:FF:000001">
    <property type="entry name" value="Serine hydroxymethyltransferase"/>
    <property type="match status" value="1"/>
</dbReference>
<comment type="cofactor">
    <cofactor evidence="1 9 10">
        <name>pyridoxal 5'-phosphate</name>
        <dbReference type="ChEBI" id="CHEBI:597326"/>
    </cofactor>
</comment>
<evidence type="ECO:0000256" key="10">
    <source>
        <dbReference type="PIRSR" id="PIRSR000412-50"/>
    </source>
</evidence>
<evidence type="ECO:0000256" key="1">
    <source>
        <dbReference type="ARBA" id="ARBA00001933"/>
    </source>
</evidence>
<protein>
    <recommendedName>
        <fullName evidence="9">Serine hydroxymethyltransferase</fullName>
        <shortName evidence="9">SHMT</shortName>
        <shortName evidence="9">Serine methylase</shortName>
        <ecNumber evidence="9">2.1.2.1</ecNumber>
    </recommendedName>
</protein>
<dbReference type="GO" id="GO:0035999">
    <property type="term" value="P:tetrahydrofolate interconversion"/>
    <property type="evidence" value="ECO:0007669"/>
    <property type="project" value="UniProtKB-UniRule"/>
</dbReference>
<keyword evidence="5 9" id="KW-0963">Cytoplasm</keyword>
<evidence type="ECO:0000256" key="8">
    <source>
        <dbReference type="ARBA" id="ARBA00022898"/>
    </source>
</evidence>
<dbReference type="GO" id="GO:0019264">
    <property type="term" value="P:glycine biosynthetic process from serine"/>
    <property type="evidence" value="ECO:0007669"/>
    <property type="project" value="UniProtKB-UniRule"/>
</dbReference>
<dbReference type="Gene3D" id="3.40.640.10">
    <property type="entry name" value="Type I PLP-dependent aspartate aminotransferase-like (Major domain)"/>
    <property type="match status" value="1"/>
</dbReference>
<keyword evidence="6 9" id="KW-0554">One-carbon metabolism</keyword>
<dbReference type="InterPro" id="IPR049943">
    <property type="entry name" value="Ser_HO-MeTrfase-like"/>
</dbReference>
<dbReference type="PATRIC" id="fig|1618405.3.peg.189"/>
<comment type="pathway">
    <text evidence="9">One-carbon metabolism; tetrahydrofolate interconversion.</text>
</comment>
<comment type="pathway">
    <text evidence="9">Amino-acid biosynthesis; glycine biosynthesis; glycine from L-serine: step 1/1.</text>
</comment>
<evidence type="ECO:0000256" key="7">
    <source>
        <dbReference type="ARBA" id="ARBA00022679"/>
    </source>
</evidence>
<organism evidence="12 13">
    <name type="scientific">Candidatus Curtissbacteria bacterium GW2011_GWA1_40_16</name>
    <dbReference type="NCBI Taxonomy" id="1618405"/>
    <lineage>
        <taxon>Bacteria</taxon>
        <taxon>Candidatus Curtissiibacteriota</taxon>
    </lineage>
</organism>
<comment type="caution">
    <text evidence="12">The sequence shown here is derived from an EMBL/GenBank/DDBJ whole genome shotgun (WGS) entry which is preliminary data.</text>
</comment>